<gene>
    <name evidence="2" type="ORF">GPDM_06405</name>
</gene>
<keyword evidence="1" id="KW-0472">Membrane</keyword>
<evidence type="ECO:0000313" key="2">
    <source>
        <dbReference type="EMBL" id="EGA90155.1"/>
    </source>
</evidence>
<reference evidence="2 3" key="1">
    <citation type="journal article" date="2011" name="J. Bacteriol.">
        <title>The Draft Genome of Planococcus donghaensis MPA1U2 Reveals Nonsporulation Pathways Controlled by a Conserved Spo0A Regulon.</title>
        <authorList>
            <person name="Pearson M.D."/>
            <person name="Noller H.F."/>
        </authorList>
    </citation>
    <scope>NUCLEOTIDE SEQUENCE [LARGE SCALE GENOMIC DNA]</scope>
    <source>
        <strain evidence="2 3">MPA1U2</strain>
    </source>
</reference>
<evidence type="ECO:0008006" key="4">
    <source>
        <dbReference type="Google" id="ProtNLM"/>
    </source>
</evidence>
<keyword evidence="1" id="KW-1133">Transmembrane helix</keyword>
<keyword evidence="1" id="KW-0812">Transmembrane</keyword>
<dbReference type="Proteomes" id="UP000003052">
    <property type="component" value="Unassembled WGS sequence"/>
</dbReference>
<dbReference type="OrthoDB" id="2357451at2"/>
<dbReference type="AlphaFoldDB" id="E7RFN5"/>
<sequence length="121" mass="13920">MKKILLISLSGFLIILGLLGYGIYWAFFDMQRLPEGRFLTEAVSPDGDYTVRAYVTDGGGATVAFSVRAELVFNDEDKRKKNIYWAYREETATINWIDNNTVEINGRHLNVPTEKYDFRNN</sequence>
<name>E7RFN5_9BACL</name>
<protein>
    <recommendedName>
        <fullName evidence="4">DUF5412 domain-containing protein</fullName>
    </recommendedName>
</protein>
<dbReference type="InterPro" id="IPR035406">
    <property type="entry name" value="DUF5412"/>
</dbReference>
<dbReference type="eggNOG" id="ENOG5032SB3">
    <property type="taxonomic scope" value="Bacteria"/>
</dbReference>
<organism evidence="2 3">
    <name type="scientific">Planococcus donghaensis MPA1U2</name>
    <dbReference type="NCBI Taxonomy" id="933115"/>
    <lineage>
        <taxon>Bacteria</taxon>
        <taxon>Bacillati</taxon>
        <taxon>Bacillota</taxon>
        <taxon>Bacilli</taxon>
        <taxon>Bacillales</taxon>
        <taxon>Caryophanaceae</taxon>
        <taxon>Planococcus</taxon>
    </lineage>
</organism>
<feature type="transmembrane region" description="Helical" evidence="1">
    <location>
        <begin position="6"/>
        <end position="27"/>
    </location>
</feature>
<dbReference type="Pfam" id="PF17428">
    <property type="entry name" value="DUF5412"/>
    <property type="match status" value="1"/>
</dbReference>
<dbReference type="EMBL" id="AEPB01000022">
    <property type="protein sequence ID" value="EGA90155.1"/>
    <property type="molecule type" value="Genomic_DNA"/>
</dbReference>
<accession>E7RFN5</accession>
<evidence type="ECO:0000256" key="1">
    <source>
        <dbReference type="SAM" id="Phobius"/>
    </source>
</evidence>
<evidence type="ECO:0000313" key="3">
    <source>
        <dbReference type="Proteomes" id="UP000003052"/>
    </source>
</evidence>
<proteinExistence type="predicted"/>
<dbReference type="RefSeq" id="WP_008430012.1">
    <property type="nucleotide sequence ID" value="NZ_AEPB01000022.1"/>
</dbReference>
<comment type="caution">
    <text evidence="2">The sequence shown here is derived from an EMBL/GenBank/DDBJ whole genome shotgun (WGS) entry which is preliminary data.</text>
</comment>